<proteinExistence type="predicted"/>
<keyword evidence="2" id="KW-0863">Zinc-finger</keyword>
<evidence type="ECO:0000313" key="6">
    <source>
        <dbReference type="EMBL" id="TXK05656.1"/>
    </source>
</evidence>
<dbReference type="OrthoDB" id="1121111at2"/>
<accession>A0A5C8HNJ6</accession>
<evidence type="ECO:0000259" key="5">
    <source>
        <dbReference type="Pfam" id="PF01258"/>
    </source>
</evidence>
<evidence type="ECO:0000313" key="7">
    <source>
        <dbReference type="Proteomes" id="UP000321196"/>
    </source>
</evidence>
<dbReference type="GO" id="GO:0008270">
    <property type="term" value="F:zinc ion binding"/>
    <property type="evidence" value="ECO:0007669"/>
    <property type="project" value="UniProtKB-KW"/>
</dbReference>
<feature type="domain" description="Zinc finger DksA/TraR C4-type" evidence="5">
    <location>
        <begin position="85"/>
        <end position="116"/>
    </location>
</feature>
<comment type="caution">
    <text evidence="6">The sequence shown here is derived from an EMBL/GenBank/DDBJ whole genome shotgun (WGS) entry which is preliminary data.</text>
</comment>
<evidence type="ECO:0000256" key="4">
    <source>
        <dbReference type="PROSITE-ProRule" id="PRU00510"/>
    </source>
</evidence>
<evidence type="ECO:0000256" key="1">
    <source>
        <dbReference type="ARBA" id="ARBA00022723"/>
    </source>
</evidence>
<gene>
    <name evidence="6" type="ORF">FVP60_01280</name>
</gene>
<dbReference type="PANTHER" id="PTHR33823">
    <property type="entry name" value="RNA POLYMERASE-BINDING TRANSCRIPTION FACTOR DKSA-RELATED"/>
    <property type="match status" value="1"/>
</dbReference>
<keyword evidence="1" id="KW-0479">Metal-binding</keyword>
<feature type="zinc finger region" description="dksA C4-type" evidence="4">
    <location>
        <begin position="90"/>
        <end position="114"/>
    </location>
</feature>
<protein>
    <recommendedName>
        <fullName evidence="5">Zinc finger DksA/TraR C4-type domain-containing protein</fullName>
    </recommendedName>
</protein>
<keyword evidence="7" id="KW-1185">Reference proteome</keyword>
<keyword evidence="3" id="KW-0862">Zinc</keyword>
<dbReference type="AlphaFoldDB" id="A0A5C8HNJ6"/>
<evidence type="ECO:0000256" key="3">
    <source>
        <dbReference type="ARBA" id="ARBA00022833"/>
    </source>
</evidence>
<dbReference type="SUPFAM" id="SSF57716">
    <property type="entry name" value="Glucocorticoid receptor-like (DNA-binding domain)"/>
    <property type="match status" value="1"/>
</dbReference>
<organism evidence="6 7">
    <name type="scientific">Microbacterium mitrae</name>
    <dbReference type="NCBI Taxonomy" id="664640"/>
    <lineage>
        <taxon>Bacteria</taxon>
        <taxon>Bacillati</taxon>
        <taxon>Actinomycetota</taxon>
        <taxon>Actinomycetes</taxon>
        <taxon>Micrococcales</taxon>
        <taxon>Microbacteriaceae</taxon>
        <taxon>Microbacterium</taxon>
    </lineage>
</organism>
<dbReference type="Gene3D" id="1.20.120.910">
    <property type="entry name" value="DksA, coiled-coil domain"/>
    <property type="match status" value="1"/>
</dbReference>
<reference evidence="6 7" key="1">
    <citation type="submission" date="2019-08" db="EMBL/GenBank/DDBJ databases">
        <authorList>
            <person name="Dong K."/>
        </authorList>
    </citation>
    <scope>NUCLEOTIDE SEQUENCE [LARGE SCALE GENOMIC DNA]</scope>
    <source>
        <strain evidence="6 7">M4-8</strain>
    </source>
</reference>
<evidence type="ECO:0000256" key="2">
    <source>
        <dbReference type="ARBA" id="ARBA00022771"/>
    </source>
</evidence>
<dbReference type="InterPro" id="IPR000962">
    <property type="entry name" value="Znf_DskA_TraR"/>
</dbReference>
<dbReference type="Proteomes" id="UP000321196">
    <property type="component" value="Unassembled WGS sequence"/>
</dbReference>
<dbReference type="Pfam" id="PF01258">
    <property type="entry name" value="zf-dskA_traR"/>
    <property type="match status" value="1"/>
</dbReference>
<dbReference type="EMBL" id="VRSW01000001">
    <property type="protein sequence ID" value="TXK05656.1"/>
    <property type="molecule type" value="Genomic_DNA"/>
</dbReference>
<dbReference type="PANTHER" id="PTHR33823:SF2">
    <property type="entry name" value="RNA POLYMERASE-BINDING TRANSCRIPTION FACTOR DKSA"/>
    <property type="match status" value="1"/>
</dbReference>
<dbReference type="PROSITE" id="PS51128">
    <property type="entry name" value="ZF_DKSA_2"/>
    <property type="match status" value="1"/>
</dbReference>
<sequence length="119" mass="12948">MMPGREEQVRELLATQRAQAQRALTAAQHSLAMIAEARDQAGGDDEHDPEGVPLSREWARIDAAASDARERLSAIDAALVRLENGTYGVCRVCGISIPLERLEIRPQADICVPCGSARR</sequence>
<dbReference type="RefSeq" id="WP_147824467.1">
    <property type="nucleotide sequence ID" value="NZ_BAAARG010000001.1"/>
</dbReference>
<name>A0A5C8HNJ6_9MICO</name>